<dbReference type="EMBL" id="MT547761">
    <property type="protein sequence ID" value="QXN66318.1"/>
    <property type="molecule type" value="mRNA"/>
</dbReference>
<dbReference type="InterPro" id="IPR044878">
    <property type="entry name" value="UbiA_sf"/>
</dbReference>
<feature type="transmembrane region" description="Helical" evidence="7">
    <location>
        <begin position="232"/>
        <end position="252"/>
    </location>
</feature>
<dbReference type="Pfam" id="PF01040">
    <property type="entry name" value="UbiA"/>
    <property type="match status" value="1"/>
</dbReference>
<keyword evidence="4 7" id="KW-0812">Transmembrane</keyword>
<evidence type="ECO:0000256" key="3">
    <source>
        <dbReference type="ARBA" id="ARBA00022679"/>
    </source>
</evidence>
<protein>
    <submittedName>
        <fullName evidence="8">Flavonoid prenyltransferase</fullName>
    </submittedName>
</protein>
<keyword evidence="5 7" id="KW-1133">Transmembrane helix</keyword>
<dbReference type="GO" id="GO:0016765">
    <property type="term" value="F:transferase activity, transferring alkyl or aryl (other than methyl) groups"/>
    <property type="evidence" value="ECO:0007669"/>
    <property type="project" value="InterPro"/>
</dbReference>
<evidence type="ECO:0000256" key="4">
    <source>
        <dbReference type="ARBA" id="ARBA00022692"/>
    </source>
</evidence>
<evidence type="ECO:0000256" key="6">
    <source>
        <dbReference type="ARBA" id="ARBA00023136"/>
    </source>
</evidence>
<dbReference type="PANTHER" id="PTHR43009">
    <property type="entry name" value="HOMOGENTISATE SOLANESYLTRANSFERASE, CHLOROPLASTIC"/>
    <property type="match status" value="1"/>
</dbReference>
<dbReference type="PANTHER" id="PTHR43009:SF7">
    <property type="entry name" value="HOMOGENTISATE GERANYLGERANYLTRANSFERASE, CHLOROPLASTIC"/>
    <property type="match status" value="1"/>
</dbReference>
<sequence length="391" mass="42957">MVSRCASPSFSITKYTPHQGSLLTSLKPFSSQKPGARIEYKLQQNHIFCALRKDSHASLTHTHENELLFKDKSPTREKGRLSATSSENAPSSFSTKLDMFIKFVRPYATIGIIGNTICMCILPVQTMADLSPRFFIGVAQAIASMVLMNLFNVAVNQVYDVELDKVNKPYLPLASGGVSMTSATLFTILTAALSIALGYFSSPALFYGSIAFFLSASAYSVNFPLLRWKHNALGAIISLMLWGISLQTGVFFHIQQYVLGKPMVLTKSFIYAIIFQSLFSIVAATLKDLPDVEGDKANGSTNLTILIGKEKVFWGSTSLMLATYIGTAAFGATLPVLENKLIIMIAHSAIAVFLWLQAKQTNLADDASTQSYYLLMWKLCNIEYLLIPFVG</sequence>
<feature type="transmembrane region" description="Helical" evidence="7">
    <location>
        <begin position="174"/>
        <end position="197"/>
    </location>
</feature>
<dbReference type="Gene3D" id="1.10.357.140">
    <property type="entry name" value="UbiA prenyltransferase"/>
    <property type="match status" value="1"/>
</dbReference>
<evidence type="ECO:0000313" key="8">
    <source>
        <dbReference type="EMBL" id="QXN66318.1"/>
    </source>
</evidence>
<feature type="transmembrane region" description="Helical" evidence="7">
    <location>
        <begin position="103"/>
        <end position="122"/>
    </location>
</feature>
<accession>A0A8F5R511</accession>
<feature type="transmembrane region" description="Helical" evidence="7">
    <location>
        <begin position="312"/>
        <end position="334"/>
    </location>
</feature>
<feature type="transmembrane region" description="Helical" evidence="7">
    <location>
        <begin position="134"/>
        <end position="154"/>
    </location>
</feature>
<organism evidence="8">
    <name type="scientific">Epimedium koreanum</name>
    <dbReference type="NCBI Taxonomy" id="63351"/>
    <lineage>
        <taxon>Eukaryota</taxon>
        <taxon>Viridiplantae</taxon>
        <taxon>Streptophyta</taxon>
        <taxon>Embryophyta</taxon>
        <taxon>Tracheophyta</taxon>
        <taxon>Spermatophyta</taxon>
        <taxon>Magnoliopsida</taxon>
        <taxon>Ranunculales</taxon>
        <taxon>Berberidaceae</taxon>
        <taxon>Podophylloideae</taxon>
        <taxon>Epimedieae</taxon>
        <taxon>Epimedium</taxon>
    </lineage>
</organism>
<proteinExistence type="evidence at transcript level"/>
<keyword evidence="3 8" id="KW-0808">Transferase</keyword>
<dbReference type="InterPro" id="IPR000537">
    <property type="entry name" value="UbiA_prenyltransferase"/>
</dbReference>
<name>A0A8F5R511_9MAGN</name>
<comment type="similarity">
    <text evidence="2">Belongs to the UbiA prenyltransferase family.</text>
</comment>
<evidence type="ECO:0000256" key="2">
    <source>
        <dbReference type="ARBA" id="ARBA00005985"/>
    </source>
</evidence>
<evidence type="ECO:0000256" key="7">
    <source>
        <dbReference type="SAM" id="Phobius"/>
    </source>
</evidence>
<dbReference type="SMR" id="A0A8F5R511"/>
<comment type="subcellular location">
    <subcellularLocation>
        <location evidence="1">Plastid</location>
        <location evidence="1">Chloroplast membrane</location>
        <topology evidence="1">Multi-pass membrane protein</topology>
    </subcellularLocation>
</comment>
<feature type="transmembrane region" description="Helical" evidence="7">
    <location>
        <begin position="204"/>
        <end position="226"/>
    </location>
</feature>
<dbReference type="GO" id="GO:0016020">
    <property type="term" value="C:membrane"/>
    <property type="evidence" value="ECO:0007669"/>
    <property type="project" value="UniProtKB-SubCell"/>
</dbReference>
<evidence type="ECO:0000256" key="1">
    <source>
        <dbReference type="ARBA" id="ARBA00004508"/>
    </source>
</evidence>
<reference evidence="8" key="1">
    <citation type="submission" date="2020-05" db="EMBL/GenBank/DDBJ databases">
        <title>Novel GTs from Epimedium koreanum Nakai.</title>
        <authorList>
            <person name="Zhou J."/>
            <person name="Lyu Y."/>
            <person name="Gao S."/>
        </authorList>
    </citation>
    <scope>NUCLEOTIDE SEQUENCE</scope>
    <source>
        <strain evidence="8">C218750_g1</strain>
    </source>
</reference>
<feature type="transmembrane region" description="Helical" evidence="7">
    <location>
        <begin position="264"/>
        <end position="286"/>
    </location>
</feature>
<evidence type="ECO:0000256" key="5">
    <source>
        <dbReference type="ARBA" id="ARBA00022989"/>
    </source>
</evidence>
<dbReference type="AlphaFoldDB" id="A0A8F5R511"/>
<keyword evidence="6 7" id="KW-0472">Membrane</keyword>